<dbReference type="SUPFAM" id="SSF161098">
    <property type="entry name" value="MetI-like"/>
    <property type="match status" value="1"/>
</dbReference>
<dbReference type="EMBL" id="SJKD01000005">
    <property type="protein sequence ID" value="TCC47768.1"/>
    <property type="molecule type" value="Genomic_DNA"/>
</dbReference>
<evidence type="ECO:0000256" key="2">
    <source>
        <dbReference type="ARBA" id="ARBA00022448"/>
    </source>
</evidence>
<dbReference type="InterPro" id="IPR035906">
    <property type="entry name" value="MetI-like_sf"/>
</dbReference>
<feature type="transmembrane region" description="Helical" evidence="7">
    <location>
        <begin position="201"/>
        <end position="222"/>
    </location>
</feature>
<feature type="region of interest" description="Disordered" evidence="8">
    <location>
        <begin position="1"/>
        <end position="40"/>
    </location>
</feature>
<evidence type="ECO:0000256" key="3">
    <source>
        <dbReference type="ARBA" id="ARBA00022475"/>
    </source>
</evidence>
<keyword evidence="3" id="KW-1003">Cell membrane</keyword>
<name>A0A4R0JRV9_9ACTN</name>
<keyword evidence="2 7" id="KW-0813">Transport</keyword>
<comment type="caution">
    <text evidence="10">The sequence shown here is derived from an EMBL/GenBank/DDBJ whole genome shotgun (WGS) entry which is preliminary data.</text>
</comment>
<feature type="transmembrane region" description="Helical" evidence="7">
    <location>
        <begin position="300"/>
        <end position="322"/>
    </location>
</feature>
<keyword evidence="6 7" id="KW-0472">Membrane</keyword>
<dbReference type="Gene3D" id="1.10.3720.10">
    <property type="entry name" value="MetI-like"/>
    <property type="match status" value="1"/>
</dbReference>
<accession>A0A4R0JRV9</accession>
<keyword evidence="5 7" id="KW-1133">Transmembrane helix</keyword>
<evidence type="ECO:0000256" key="5">
    <source>
        <dbReference type="ARBA" id="ARBA00022989"/>
    </source>
</evidence>
<dbReference type="PANTHER" id="PTHR30193:SF41">
    <property type="entry name" value="DIACETYLCHITOBIOSE UPTAKE SYSTEM PERMEASE PROTEIN NGCF"/>
    <property type="match status" value="1"/>
</dbReference>
<feature type="transmembrane region" description="Helical" evidence="7">
    <location>
        <begin position="45"/>
        <end position="68"/>
    </location>
</feature>
<dbReference type="PROSITE" id="PS50928">
    <property type="entry name" value="ABC_TM1"/>
    <property type="match status" value="1"/>
</dbReference>
<feature type="transmembrane region" description="Helical" evidence="7">
    <location>
        <begin position="242"/>
        <end position="265"/>
    </location>
</feature>
<evidence type="ECO:0000256" key="7">
    <source>
        <dbReference type="RuleBase" id="RU363032"/>
    </source>
</evidence>
<evidence type="ECO:0000313" key="10">
    <source>
        <dbReference type="EMBL" id="TCC47768.1"/>
    </source>
</evidence>
<dbReference type="OrthoDB" id="34224at2"/>
<keyword evidence="4 7" id="KW-0812">Transmembrane</keyword>
<evidence type="ECO:0000313" key="11">
    <source>
        <dbReference type="Proteomes" id="UP000293342"/>
    </source>
</evidence>
<dbReference type="Pfam" id="PF00528">
    <property type="entry name" value="BPD_transp_1"/>
    <property type="match status" value="1"/>
</dbReference>
<dbReference type="CDD" id="cd06261">
    <property type="entry name" value="TM_PBP2"/>
    <property type="match status" value="1"/>
</dbReference>
<gene>
    <name evidence="10" type="ORF">E0H75_23765</name>
</gene>
<dbReference type="InterPro" id="IPR000515">
    <property type="entry name" value="MetI-like"/>
</dbReference>
<dbReference type="AlphaFoldDB" id="A0A4R0JRV9"/>
<dbReference type="InterPro" id="IPR051393">
    <property type="entry name" value="ABC_transporter_permease"/>
</dbReference>
<comment type="similarity">
    <text evidence="7">Belongs to the binding-protein-dependent transport system permease family.</text>
</comment>
<organism evidence="10 11">
    <name type="scientific">Kribbella capetownensis</name>
    <dbReference type="NCBI Taxonomy" id="1572659"/>
    <lineage>
        <taxon>Bacteria</taxon>
        <taxon>Bacillati</taxon>
        <taxon>Actinomycetota</taxon>
        <taxon>Actinomycetes</taxon>
        <taxon>Propionibacteriales</taxon>
        <taxon>Kribbellaceae</taxon>
        <taxon>Kribbella</taxon>
    </lineage>
</organism>
<feature type="transmembrane region" description="Helical" evidence="7">
    <location>
        <begin position="146"/>
        <end position="166"/>
    </location>
</feature>
<dbReference type="Proteomes" id="UP000293342">
    <property type="component" value="Unassembled WGS sequence"/>
</dbReference>
<evidence type="ECO:0000256" key="4">
    <source>
        <dbReference type="ARBA" id="ARBA00022692"/>
    </source>
</evidence>
<evidence type="ECO:0000256" key="1">
    <source>
        <dbReference type="ARBA" id="ARBA00004651"/>
    </source>
</evidence>
<dbReference type="GO" id="GO:0055085">
    <property type="term" value="P:transmembrane transport"/>
    <property type="evidence" value="ECO:0007669"/>
    <property type="project" value="InterPro"/>
</dbReference>
<dbReference type="RefSeq" id="WP_131515832.1">
    <property type="nucleotide sequence ID" value="NZ_SJKD01000005.1"/>
</dbReference>
<reference evidence="10 11" key="1">
    <citation type="submission" date="2019-02" db="EMBL/GenBank/DDBJ databases">
        <title>Kribbella capetownensis sp. nov. and Kribbella speibonae sp. nov., isolated from soil.</title>
        <authorList>
            <person name="Curtis S.M."/>
            <person name="Norton I."/>
            <person name="Everest G.J."/>
            <person name="Meyers P.R."/>
        </authorList>
    </citation>
    <scope>NUCLEOTIDE SEQUENCE [LARGE SCALE GENOMIC DNA]</scope>
    <source>
        <strain evidence="10 11">YM53</strain>
    </source>
</reference>
<dbReference type="GO" id="GO:0005886">
    <property type="term" value="C:plasma membrane"/>
    <property type="evidence" value="ECO:0007669"/>
    <property type="project" value="UniProtKB-SubCell"/>
</dbReference>
<proteinExistence type="inferred from homology"/>
<protein>
    <submittedName>
        <fullName evidence="10">Sugar ABC transporter permease</fullName>
    </submittedName>
</protein>
<evidence type="ECO:0000256" key="6">
    <source>
        <dbReference type="ARBA" id="ARBA00023136"/>
    </source>
</evidence>
<evidence type="ECO:0000256" key="8">
    <source>
        <dbReference type="SAM" id="MobiDB-lite"/>
    </source>
</evidence>
<comment type="subcellular location">
    <subcellularLocation>
        <location evidence="1 7">Cell membrane</location>
        <topology evidence="1 7">Multi-pass membrane protein</topology>
    </subcellularLocation>
</comment>
<feature type="domain" description="ABC transmembrane type-1" evidence="9">
    <location>
        <begin position="109"/>
        <end position="321"/>
    </location>
</feature>
<keyword evidence="11" id="KW-1185">Reference proteome</keyword>
<feature type="transmembrane region" description="Helical" evidence="7">
    <location>
        <begin position="113"/>
        <end position="134"/>
    </location>
</feature>
<evidence type="ECO:0000259" key="9">
    <source>
        <dbReference type="PROSITE" id="PS50928"/>
    </source>
</evidence>
<dbReference type="PANTHER" id="PTHR30193">
    <property type="entry name" value="ABC TRANSPORTER PERMEASE PROTEIN"/>
    <property type="match status" value="1"/>
</dbReference>
<sequence length="331" mass="36327">MSTTQAEGVTRPGNRPIPDGERRPPSGDGTPPTARRRSGPQLSRAWRLNLAALIFLLPALLLFGYFSWWPILRSALLAFQQTNLVEPATWVGWSNFVRLFDDPVLPIAVRNTLWFTALSLLIGFPLPVLVALLMSEIRRFGGLLRVLVYLPVVVPPVVSVLLWKQFYDPDSGLANHVLGLIGLGPFLWLQDQHWAMPGLVITATWAGVGGAVLIYLAALAGVSTELYDAAEIDGASVPRRVWHIALPQIRGVLLLMLLLQIIGAFQVFTEPFVMTAGGPENATISVLMLIYRYAFLDGDYGRAGALSVLLAIVLGLVSALYLRLTRPWSRS</sequence>